<reference evidence="7" key="1">
    <citation type="journal article" date="2018" name="Nat. Microbiol.">
        <title>Leveraging single-cell genomics to expand the fungal tree of life.</title>
        <authorList>
            <person name="Ahrendt S.R."/>
            <person name="Quandt C.A."/>
            <person name="Ciobanu D."/>
            <person name="Clum A."/>
            <person name="Salamov A."/>
            <person name="Andreopoulos B."/>
            <person name="Cheng J.F."/>
            <person name="Woyke T."/>
            <person name="Pelin A."/>
            <person name="Henrissat B."/>
            <person name="Reynolds N.K."/>
            <person name="Benny G.L."/>
            <person name="Smith M.E."/>
            <person name="James T.Y."/>
            <person name="Grigoriev I.V."/>
        </authorList>
    </citation>
    <scope>NUCLEOTIDE SEQUENCE [LARGE SCALE GENOMIC DNA]</scope>
    <source>
        <strain evidence="7">RSA 1356</strain>
    </source>
</reference>
<dbReference type="PANTHER" id="PTHR24370">
    <property type="entry name" value="OPTICIN"/>
    <property type="match status" value="1"/>
</dbReference>
<organism evidence="6 7">
    <name type="scientific">Thamnocephalis sphaerospora</name>
    <dbReference type="NCBI Taxonomy" id="78915"/>
    <lineage>
        <taxon>Eukaryota</taxon>
        <taxon>Fungi</taxon>
        <taxon>Fungi incertae sedis</taxon>
        <taxon>Zoopagomycota</taxon>
        <taxon>Zoopagomycotina</taxon>
        <taxon>Zoopagomycetes</taxon>
        <taxon>Zoopagales</taxon>
        <taxon>Sigmoideomycetaceae</taxon>
        <taxon>Thamnocephalis</taxon>
    </lineage>
</organism>
<evidence type="ECO:0000259" key="5">
    <source>
        <dbReference type="Pfam" id="PF23215"/>
    </source>
</evidence>
<evidence type="ECO:0000256" key="1">
    <source>
        <dbReference type="ARBA" id="ARBA00004286"/>
    </source>
</evidence>
<keyword evidence="3" id="KW-0433">Leucine-rich repeat</keyword>
<dbReference type="SUPFAM" id="SSF50978">
    <property type="entry name" value="WD40 repeat-like"/>
    <property type="match status" value="1"/>
</dbReference>
<feature type="domain" description="Leucine-rich repeat and WD repeat-containing protein 1 WD" evidence="5">
    <location>
        <begin position="3"/>
        <end position="149"/>
    </location>
</feature>
<proteinExistence type="predicted"/>
<evidence type="ECO:0000256" key="2">
    <source>
        <dbReference type="ARBA" id="ARBA00022454"/>
    </source>
</evidence>
<dbReference type="InterPro" id="IPR036322">
    <property type="entry name" value="WD40_repeat_dom_sf"/>
</dbReference>
<keyword evidence="2" id="KW-0158">Chromosome</keyword>
<dbReference type="GO" id="GO:0071169">
    <property type="term" value="P:establishment of protein localization to chromatin"/>
    <property type="evidence" value="ECO:0007669"/>
    <property type="project" value="TreeGrafter"/>
</dbReference>
<sequence>YQGDGVRIVATCGGDTVCFFDYRLGKPVAKYRRALATSENASSKEDFKCMRWTLLPARLDAGGEQTILAVAGVLGNVLLIQPKRAECYRCLEGHRGAVHAIEFHPQRQSWLFSASADGTIRWWEIGSVDANTSDYGCMAIIGGQSSPIPTALAFADDRMLIGHGDGSVSTFLLADPYKYAAHPTKRISYHSITLQCPAVHHGHVSALVALQDGGFGKYAKR</sequence>
<dbReference type="PROSITE" id="PS50294">
    <property type="entry name" value="WD_REPEATS_REGION"/>
    <property type="match status" value="1"/>
</dbReference>
<dbReference type="AlphaFoldDB" id="A0A4P9XG95"/>
<keyword evidence="4" id="KW-0853">WD repeat</keyword>
<dbReference type="InterPro" id="IPR001680">
    <property type="entry name" value="WD40_rpt"/>
</dbReference>
<dbReference type="SMART" id="SM00320">
    <property type="entry name" value="WD40"/>
    <property type="match status" value="1"/>
</dbReference>
<dbReference type="InterPro" id="IPR015943">
    <property type="entry name" value="WD40/YVTN_repeat-like_dom_sf"/>
</dbReference>
<dbReference type="PROSITE" id="PS50082">
    <property type="entry name" value="WD_REPEATS_2"/>
    <property type="match status" value="1"/>
</dbReference>
<feature type="repeat" description="WD" evidence="4">
    <location>
        <begin position="91"/>
        <end position="133"/>
    </location>
</feature>
<dbReference type="InterPro" id="IPR056160">
    <property type="entry name" value="WD_LRWD1"/>
</dbReference>
<protein>
    <submittedName>
        <fullName evidence="6">WD40-repeat-containing domain protein</fullName>
    </submittedName>
</protein>
<gene>
    <name evidence="6" type="ORF">THASP1DRAFT_33558</name>
</gene>
<evidence type="ECO:0000313" key="7">
    <source>
        <dbReference type="Proteomes" id="UP000271241"/>
    </source>
</evidence>
<evidence type="ECO:0000256" key="4">
    <source>
        <dbReference type="PROSITE-ProRule" id="PRU00221"/>
    </source>
</evidence>
<comment type="subcellular location">
    <subcellularLocation>
        <location evidence="1">Chromosome</location>
    </subcellularLocation>
</comment>
<keyword evidence="7" id="KW-1185">Reference proteome</keyword>
<dbReference type="GO" id="GO:0003682">
    <property type="term" value="F:chromatin binding"/>
    <property type="evidence" value="ECO:0007669"/>
    <property type="project" value="TreeGrafter"/>
</dbReference>
<evidence type="ECO:0000256" key="3">
    <source>
        <dbReference type="ARBA" id="ARBA00022614"/>
    </source>
</evidence>
<dbReference type="PANTHER" id="PTHR24370:SF10">
    <property type="entry name" value="LEUCINE-RICH REPEAT AND WD REPEAT-CONTAINING PROTEIN 1"/>
    <property type="match status" value="1"/>
</dbReference>
<dbReference type="OrthoDB" id="7318948at2759"/>
<dbReference type="EMBL" id="KZ993556">
    <property type="protein sequence ID" value="RKP04653.1"/>
    <property type="molecule type" value="Genomic_DNA"/>
</dbReference>
<dbReference type="STRING" id="78915.A0A4P9XG95"/>
<dbReference type="GO" id="GO:0005664">
    <property type="term" value="C:nuclear origin of replication recognition complex"/>
    <property type="evidence" value="ECO:0007669"/>
    <property type="project" value="TreeGrafter"/>
</dbReference>
<dbReference type="Pfam" id="PF23215">
    <property type="entry name" value="WD_LRWD1"/>
    <property type="match status" value="1"/>
</dbReference>
<evidence type="ECO:0000313" key="6">
    <source>
        <dbReference type="EMBL" id="RKP04653.1"/>
    </source>
</evidence>
<dbReference type="GO" id="GO:0006325">
    <property type="term" value="P:chromatin organization"/>
    <property type="evidence" value="ECO:0007669"/>
    <property type="project" value="TreeGrafter"/>
</dbReference>
<name>A0A4P9XG95_9FUNG</name>
<accession>A0A4P9XG95</accession>
<dbReference type="InterPro" id="IPR052489">
    <property type="entry name" value="LRWD1"/>
</dbReference>
<feature type="non-terminal residue" evidence="6">
    <location>
        <position position="1"/>
    </location>
</feature>
<dbReference type="Gene3D" id="2.130.10.10">
    <property type="entry name" value="YVTN repeat-like/Quinoprotein amine dehydrogenase"/>
    <property type="match status" value="1"/>
</dbReference>
<dbReference type="Proteomes" id="UP000271241">
    <property type="component" value="Unassembled WGS sequence"/>
</dbReference>